<evidence type="ECO:0000313" key="2">
    <source>
        <dbReference type="EMBL" id="SSX21239.1"/>
    </source>
</evidence>
<evidence type="ECO:0000256" key="1">
    <source>
        <dbReference type="SAM" id="SignalP"/>
    </source>
</evidence>
<accession>A0A336LWV0</accession>
<dbReference type="EMBL" id="UFQT01000185">
    <property type="protein sequence ID" value="SSX21239.1"/>
    <property type="molecule type" value="Genomic_DNA"/>
</dbReference>
<dbReference type="AlphaFoldDB" id="A0A336LWV0"/>
<gene>
    <name evidence="2" type="primary">CSON004365</name>
</gene>
<sequence length="76" mass="8569">MKNIILITVILIISTIEVHGQESKGPEQEVFSGFDDIVVESNLQIRPASVNKKPQPQQFRVRRDDQGPLIRLLTSS</sequence>
<feature type="signal peptide" evidence="1">
    <location>
        <begin position="1"/>
        <end position="20"/>
    </location>
</feature>
<proteinExistence type="predicted"/>
<protein>
    <submittedName>
        <fullName evidence="2">CSON004365 protein</fullName>
    </submittedName>
</protein>
<feature type="chain" id="PRO_5016309066" evidence="1">
    <location>
        <begin position="21"/>
        <end position="76"/>
    </location>
</feature>
<dbReference type="VEuPathDB" id="VectorBase:CSON004365"/>
<keyword evidence="1" id="KW-0732">Signal</keyword>
<organism evidence="2">
    <name type="scientific">Culicoides sonorensis</name>
    <name type="common">Biting midge</name>
    <dbReference type="NCBI Taxonomy" id="179676"/>
    <lineage>
        <taxon>Eukaryota</taxon>
        <taxon>Metazoa</taxon>
        <taxon>Ecdysozoa</taxon>
        <taxon>Arthropoda</taxon>
        <taxon>Hexapoda</taxon>
        <taxon>Insecta</taxon>
        <taxon>Pterygota</taxon>
        <taxon>Neoptera</taxon>
        <taxon>Endopterygota</taxon>
        <taxon>Diptera</taxon>
        <taxon>Nematocera</taxon>
        <taxon>Chironomoidea</taxon>
        <taxon>Ceratopogonidae</taxon>
        <taxon>Ceratopogoninae</taxon>
        <taxon>Culicoides</taxon>
        <taxon>Monoculicoides</taxon>
    </lineage>
</organism>
<reference evidence="2" key="1">
    <citation type="submission" date="2018-07" db="EMBL/GenBank/DDBJ databases">
        <authorList>
            <person name="Quirk P.G."/>
            <person name="Krulwich T.A."/>
        </authorList>
    </citation>
    <scope>NUCLEOTIDE SEQUENCE</scope>
</reference>
<name>A0A336LWV0_CULSO</name>